<dbReference type="RefSeq" id="YP_009119173.1">
    <property type="nucleotide sequence ID" value="NC_026440.1"/>
</dbReference>
<evidence type="ECO:0000313" key="1">
    <source>
        <dbReference type="EMBL" id="AJF96938.1"/>
    </source>
</evidence>
<name>A0A0B5IW74_9VIRU</name>
<protein>
    <submittedName>
        <fullName evidence="1">Uncharacterized protein</fullName>
    </submittedName>
</protein>
<proteinExistence type="predicted"/>
<accession>A0A0B5IW74</accession>
<evidence type="ECO:0000313" key="2">
    <source>
        <dbReference type="Proteomes" id="UP000202511"/>
    </source>
</evidence>
<dbReference type="EMBL" id="KP136319">
    <property type="protein sequence ID" value="AJF96938.1"/>
    <property type="molecule type" value="Genomic_DNA"/>
</dbReference>
<dbReference type="KEGG" id="vg:23461855"/>
<organism evidence="1 2">
    <name type="scientific">Pandoravirus inopinatum</name>
    <dbReference type="NCBI Taxonomy" id="1605721"/>
    <lineage>
        <taxon>Viruses</taxon>
        <taxon>Pandoravirus</taxon>
    </lineage>
</organism>
<reference evidence="1 2" key="1">
    <citation type="journal article" date="2015" name="Parasitol. Res.">
        <title>Viruses in close associations with free-living amoebae.</title>
        <authorList>
            <person name="Scheid P."/>
        </authorList>
    </citation>
    <scope>NUCLEOTIDE SEQUENCE [LARGE SCALE GENOMIC DNA]</scope>
    <source>
        <strain evidence="1">KlaHel</strain>
    </source>
</reference>
<dbReference type="GeneID" id="23461855"/>
<sequence length="112" mass="12837">MGHQVFFQYVHFAISTVAVRPPADCIAPRRTPKAKRTPAKDRLEKKNKAQVLPHGVSFSFSSYSLKSHISRLGLQVEEKENKILFFFPCIFGLHSARCRHVLSVCRFFPMFA</sequence>
<dbReference type="Proteomes" id="UP000202511">
    <property type="component" value="Segment"/>
</dbReference>